<evidence type="ECO:0000256" key="3">
    <source>
        <dbReference type="ARBA" id="ARBA00022692"/>
    </source>
</evidence>
<reference evidence="8" key="1">
    <citation type="submission" date="2018-05" db="EMBL/GenBank/DDBJ databases">
        <authorList>
            <person name="Lanie J.A."/>
            <person name="Ng W.-L."/>
            <person name="Kazmierczak K.M."/>
            <person name="Andrzejewski T.M."/>
            <person name="Davidsen T.M."/>
            <person name="Wayne K.J."/>
            <person name="Tettelin H."/>
            <person name="Glass J.I."/>
            <person name="Rusch D."/>
            <person name="Podicherti R."/>
            <person name="Tsui H.-C.T."/>
            <person name="Winkler M.E."/>
        </authorList>
    </citation>
    <scope>NUCLEOTIDE SEQUENCE</scope>
</reference>
<feature type="non-terminal residue" evidence="8">
    <location>
        <position position="1"/>
    </location>
</feature>
<dbReference type="EMBL" id="UINC01026606">
    <property type="protein sequence ID" value="SVB04352.1"/>
    <property type="molecule type" value="Genomic_DNA"/>
</dbReference>
<evidence type="ECO:0000256" key="2">
    <source>
        <dbReference type="ARBA" id="ARBA00022475"/>
    </source>
</evidence>
<name>A0A382ATF6_9ZZZZ</name>
<feature type="transmembrane region" description="Helical" evidence="7">
    <location>
        <begin position="126"/>
        <end position="148"/>
    </location>
</feature>
<evidence type="ECO:0000313" key="8">
    <source>
        <dbReference type="EMBL" id="SVB04352.1"/>
    </source>
</evidence>
<evidence type="ECO:0000256" key="5">
    <source>
        <dbReference type="ARBA" id="ARBA00022989"/>
    </source>
</evidence>
<organism evidence="8">
    <name type="scientific">marine metagenome</name>
    <dbReference type="NCBI Taxonomy" id="408172"/>
    <lineage>
        <taxon>unclassified sequences</taxon>
        <taxon>metagenomes</taxon>
        <taxon>ecological metagenomes</taxon>
    </lineage>
</organism>
<dbReference type="GO" id="GO:0005886">
    <property type="term" value="C:plasma membrane"/>
    <property type="evidence" value="ECO:0007669"/>
    <property type="project" value="UniProtKB-SubCell"/>
</dbReference>
<evidence type="ECO:0000256" key="6">
    <source>
        <dbReference type="ARBA" id="ARBA00023136"/>
    </source>
</evidence>
<dbReference type="AlphaFoldDB" id="A0A382ATF6"/>
<keyword evidence="5 7" id="KW-1133">Transmembrane helix</keyword>
<dbReference type="NCBIfam" id="TIGR03426">
    <property type="entry name" value="shape_MreD"/>
    <property type="match status" value="1"/>
</dbReference>
<keyword evidence="6 7" id="KW-0472">Membrane</keyword>
<proteinExistence type="predicted"/>
<feature type="transmembrane region" description="Helical" evidence="7">
    <location>
        <begin position="6"/>
        <end position="24"/>
    </location>
</feature>
<comment type="subcellular location">
    <subcellularLocation>
        <location evidence="1">Cell membrane</location>
        <topology evidence="1">Multi-pass membrane protein</topology>
    </subcellularLocation>
</comment>
<keyword evidence="2" id="KW-1003">Cell membrane</keyword>
<evidence type="ECO:0008006" key="9">
    <source>
        <dbReference type="Google" id="ProtNLM"/>
    </source>
</evidence>
<dbReference type="GO" id="GO:0008360">
    <property type="term" value="P:regulation of cell shape"/>
    <property type="evidence" value="ECO:0007669"/>
    <property type="project" value="UniProtKB-KW"/>
</dbReference>
<gene>
    <name evidence="8" type="ORF">METZ01_LOCUS157206</name>
</gene>
<dbReference type="Pfam" id="PF04093">
    <property type="entry name" value="MreD"/>
    <property type="match status" value="1"/>
</dbReference>
<sequence>VSKVAFIVVFALVLQTTLIPYLVGNGVQLDLVLVAIVYLAMTTSPVTALLSGAVGGVIQDALSGGIIGVSGVAKTIVGFSVALIGTQIIVVRSLPRFVIFFGATLLHASVFLGLYSMLVIRIPNSSVGGVFGEAFGNGLAGAVLFELLRALPRLRWRGISGGRVKPRLEW</sequence>
<dbReference type="InterPro" id="IPR007227">
    <property type="entry name" value="Cell_shape_determining_MreD"/>
</dbReference>
<evidence type="ECO:0000256" key="7">
    <source>
        <dbReference type="SAM" id="Phobius"/>
    </source>
</evidence>
<keyword evidence="3 7" id="KW-0812">Transmembrane</keyword>
<feature type="transmembrane region" description="Helical" evidence="7">
    <location>
        <begin position="31"/>
        <end position="58"/>
    </location>
</feature>
<accession>A0A382ATF6</accession>
<evidence type="ECO:0000256" key="1">
    <source>
        <dbReference type="ARBA" id="ARBA00004651"/>
    </source>
</evidence>
<evidence type="ECO:0000256" key="4">
    <source>
        <dbReference type="ARBA" id="ARBA00022960"/>
    </source>
</evidence>
<feature type="transmembrane region" description="Helical" evidence="7">
    <location>
        <begin position="97"/>
        <end position="120"/>
    </location>
</feature>
<keyword evidence="4" id="KW-0133">Cell shape</keyword>
<protein>
    <recommendedName>
        <fullName evidence="9">Rod shape-determining protein MreD</fullName>
    </recommendedName>
</protein>
<feature type="transmembrane region" description="Helical" evidence="7">
    <location>
        <begin position="64"/>
        <end position="85"/>
    </location>
</feature>